<dbReference type="NCBIfam" id="TIGR02668">
    <property type="entry name" value="moaA_archaeal"/>
    <property type="match status" value="1"/>
</dbReference>
<feature type="binding site" evidence="11">
    <location>
        <position position="26"/>
    </location>
    <ligand>
        <name>S-adenosyl-L-methionine</name>
        <dbReference type="ChEBI" id="CHEBI:59789"/>
    </ligand>
</feature>
<feature type="binding site" evidence="11">
    <location>
        <position position="245"/>
    </location>
    <ligand>
        <name>[4Fe-4S] cluster</name>
        <dbReference type="ChEBI" id="CHEBI:49883"/>
        <label>2</label>
        <note>4Fe-4S-substrate</note>
    </ligand>
</feature>
<evidence type="ECO:0000256" key="9">
    <source>
        <dbReference type="ARBA" id="ARBA00023239"/>
    </source>
</evidence>
<dbReference type="Pfam" id="PF04055">
    <property type="entry name" value="Radical_SAM"/>
    <property type="match status" value="1"/>
</dbReference>
<gene>
    <name evidence="11 13" type="primary">moaA</name>
    <name evidence="13" type="ORF">ENS19_00315</name>
</gene>
<keyword evidence="3 11" id="KW-0479">Metal-binding</keyword>
<keyword evidence="2 11" id="KW-0949">S-adenosyl-L-methionine</keyword>
<evidence type="ECO:0000256" key="8">
    <source>
        <dbReference type="ARBA" id="ARBA00023150"/>
    </source>
</evidence>
<protein>
    <recommendedName>
        <fullName evidence="11">Probable GTP 3',8-cyclase</fullName>
        <ecNumber evidence="11">4.1.99.22</ecNumber>
    </recommendedName>
    <alternativeName>
        <fullName evidence="11">Molybdenum cofactor biosynthesis protein A</fullName>
    </alternativeName>
</protein>
<evidence type="ECO:0000256" key="7">
    <source>
        <dbReference type="ARBA" id="ARBA00023134"/>
    </source>
</evidence>
<reference evidence="13" key="1">
    <citation type="journal article" date="2020" name="mSystems">
        <title>Genome- and Community-Level Interaction Insights into Carbon Utilization and Element Cycling Functions of Hydrothermarchaeota in Hydrothermal Sediment.</title>
        <authorList>
            <person name="Zhou Z."/>
            <person name="Liu Y."/>
            <person name="Xu W."/>
            <person name="Pan J."/>
            <person name="Luo Z.H."/>
            <person name="Li M."/>
        </authorList>
    </citation>
    <scope>NUCLEOTIDE SEQUENCE [LARGE SCALE GENOMIC DNA]</scope>
    <source>
        <strain evidence="13">SpSt-468</strain>
    </source>
</reference>
<comment type="pathway">
    <text evidence="11">Cofactor biosynthesis; molybdopterin biosynthesis.</text>
</comment>
<dbReference type="InterPro" id="IPR050105">
    <property type="entry name" value="MoCo_biosynth_MoaA/MoaC"/>
</dbReference>
<feature type="binding site" evidence="11">
    <location>
        <position position="262"/>
    </location>
    <ligand>
        <name>[4Fe-4S] cluster</name>
        <dbReference type="ChEBI" id="CHEBI:49883"/>
        <label>2</label>
        <note>4Fe-4S-substrate</note>
    </ligand>
</feature>
<dbReference type="PROSITE" id="PS01305">
    <property type="entry name" value="MOAA_NIFB_PQQE"/>
    <property type="match status" value="1"/>
</dbReference>
<dbReference type="InterPro" id="IPR058240">
    <property type="entry name" value="rSAM_sf"/>
</dbReference>
<evidence type="ECO:0000256" key="5">
    <source>
        <dbReference type="ARBA" id="ARBA00023004"/>
    </source>
</evidence>
<accession>A0A7C3IKI0</accession>
<dbReference type="GO" id="GO:0061799">
    <property type="term" value="F:cyclic pyranopterin monophosphate synthase activity"/>
    <property type="evidence" value="ECO:0007669"/>
    <property type="project" value="TreeGrafter"/>
</dbReference>
<dbReference type="SUPFAM" id="SSF102114">
    <property type="entry name" value="Radical SAM enzymes"/>
    <property type="match status" value="1"/>
</dbReference>
<dbReference type="UniPathway" id="UPA00344"/>
<feature type="binding site" evidence="11">
    <location>
        <position position="27"/>
    </location>
    <ligand>
        <name>[4Fe-4S] cluster</name>
        <dbReference type="ChEBI" id="CHEBI:49883"/>
        <label>1</label>
        <note>4Fe-4S-S-AdoMet</note>
    </ligand>
</feature>
<feature type="binding site" evidence="11">
    <location>
        <position position="13"/>
    </location>
    <ligand>
        <name>GTP</name>
        <dbReference type="ChEBI" id="CHEBI:37565"/>
    </ligand>
</feature>
<evidence type="ECO:0000259" key="12">
    <source>
        <dbReference type="PROSITE" id="PS51918"/>
    </source>
</evidence>
<dbReference type="GO" id="GO:0005525">
    <property type="term" value="F:GTP binding"/>
    <property type="evidence" value="ECO:0007669"/>
    <property type="project" value="UniProtKB-UniRule"/>
</dbReference>
<dbReference type="CDD" id="cd21117">
    <property type="entry name" value="Twitch_MoaA"/>
    <property type="match status" value="1"/>
</dbReference>
<keyword evidence="4 11" id="KW-0547">Nucleotide-binding</keyword>
<dbReference type="GO" id="GO:0051539">
    <property type="term" value="F:4 iron, 4 sulfur cluster binding"/>
    <property type="evidence" value="ECO:0007669"/>
    <property type="project" value="UniProtKB-UniRule"/>
</dbReference>
<dbReference type="NCBIfam" id="NF001199">
    <property type="entry name" value="PRK00164.2-1"/>
    <property type="match status" value="1"/>
</dbReference>
<dbReference type="AlphaFoldDB" id="A0A7C3IKI0"/>
<evidence type="ECO:0000256" key="1">
    <source>
        <dbReference type="ARBA" id="ARBA00022485"/>
    </source>
</evidence>
<evidence type="ECO:0000256" key="2">
    <source>
        <dbReference type="ARBA" id="ARBA00022691"/>
    </source>
</evidence>
<evidence type="ECO:0000256" key="11">
    <source>
        <dbReference type="HAMAP-Rule" id="MF_01225"/>
    </source>
</evidence>
<feature type="binding site" evidence="11">
    <location>
        <position position="248"/>
    </location>
    <ligand>
        <name>[4Fe-4S] cluster</name>
        <dbReference type="ChEBI" id="CHEBI:49883"/>
        <label>2</label>
        <note>4Fe-4S-substrate</note>
    </ligand>
</feature>
<evidence type="ECO:0000256" key="3">
    <source>
        <dbReference type="ARBA" id="ARBA00022723"/>
    </source>
</evidence>
<comment type="cofactor">
    <cofactor evidence="11">
        <name>[4Fe-4S] cluster</name>
        <dbReference type="ChEBI" id="CHEBI:49883"/>
    </cofactor>
    <text evidence="11">Binds 2 [4Fe-4S] clusters. Binds 1 [4Fe-4S] cluster coordinated with 3 cysteines and an exchangeable S-adenosyl-L-methionine and 1 [4Fe-4S] cluster coordinated with 3 cysteines and the GTP-derived substrate.</text>
</comment>
<comment type="caution">
    <text evidence="13">The sequence shown here is derived from an EMBL/GenBank/DDBJ whole genome shotgun (WGS) entry which is preliminary data.</text>
</comment>
<dbReference type="EMBL" id="DSTX01000001">
    <property type="protein sequence ID" value="HFK19711.1"/>
    <property type="molecule type" value="Genomic_DNA"/>
</dbReference>
<feature type="binding site" evidence="11">
    <location>
        <position position="90"/>
    </location>
    <ligand>
        <name>GTP</name>
        <dbReference type="ChEBI" id="CHEBI:37565"/>
    </ligand>
</feature>
<feature type="domain" description="Radical SAM core" evidence="12">
    <location>
        <begin position="4"/>
        <end position="223"/>
    </location>
</feature>
<organism evidence="13">
    <name type="scientific">Candidatus Methanomethylicus mesodigestus</name>
    <dbReference type="NCBI Taxonomy" id="1867258"/>
    <lineage>
        <taxon>Archaea</taxon>
        <taxon>Thermoproteota</taxon>
        <taxon>Methanosuratincolia</taxon>
        <taxon>Candidatus Methanomethylicales</taxon>
        <taxon>Candidatus Methanomethylicaceae</taxon>
        <taxon>Candidatus Methanomethylicus</taxon>
    </lineage>
</organism>
<dbReference type="InterPro" id="IPR006638">
    <property type="entry name" value="Elp3/MiaA/NifB-like_rSAM"/>
</dbReference>
<dbReference type="GO" id="GO:1904047">
    <property type="term" value="F:S-adenosyl-L-methionine binding"/>
    <property type="evidence" value="ECO:0007669"/>
    <property type="project" value="UniProtKB-UniRule"/>
</dbReference>
<dbReference type="CDD" id="cd01335">
    <property type="entry name" value="Radical_SAM"/>
    <property type="match status" value="1"/>
</dbReference>
<comment type="catalytic activity">
    <reaction evidence="10 11">
        <text>GTP + AH2 + S-adenosyl-L-methionine = (8S)-3',8-cyclo-7,8-dihydroguanosine 5'-triphosphate + 5'-deoxyadenosine + L-methionine + A + H(+)</text>
        <dbReference type="Rhea" id="RHEA:49576"/>
        <dbReference type="ChEBI" id="CHEBI:13193"/>
        <dbReference type="ChEBI" id="CHEBI:15378"/>
        <dbReference type="ChEBI" id="CHEBI:17319"/>
        <dbReference type="ChEBI" id="CHEBI:17499"/>
        <dbReference type="ChEBI" id="CHEBI:37565"/>
        <dbReference type="ChEBI" id="CHEBI:57844"/>
        <dbReference type="ChEBI" id="CHEBI:59789"/>
        <dbReference type="ChEBI" id="CHEBI:131766"/>
        <dbReference type="EC" id="4.1.99.22"/>
    </reaction>
</comment>
<dbReference type="InterPro" id="IPR013785">
    <property type="entry name" value="Aldolase_TIM"/>
</dbReference>
<dbReference type="InterPro" id="IPR010505">
    <property type="entry name" value="MoaA_twitch"/>
</dbReference>
<feature type="binding site" evidence="11">
    <location>
        <position position="149"/>
    </location>
    <ligand>
        <name>GTP</name>
        <dbReference type="ChEBI" id="CHEBI:37565"/>
    </ligand>
</feature>
<dbReference type="InterPro" id="IPR007197">
    <property type="entry name" value="rSAM"/>
</dbReference>
<evidence type="ECO:0000256" key="4">
    <source>
        <dbReference type="ARBA" id="ARBA00022741"/>
    </source>
</evidence>
<feature type="binding site" evidence="11">
    <location>
        <position position="24"/>
    </location>
    <ligand>
        <name>[4Fe-4S] cluster</name>
        <dbReference type="ChEBI" id="CHEBI:49883"/>
        <label>1</label>
        <note>4Fe-4S-S-AdoMet</note>
    </ligand>
</feature>
<dbReference type="HAMAP" id="MF_01225_A">
    <property type="entry name" value="MoaA_A"/>
    <property type="match status" value="1"/>
</dbReference>
<keyword evidence="8 11" id="KW-0501">Molybdenum cofactor biosynthesis</keyword>
<keyword evidence="9 11" id="KW-0456">Lyase</keyword>
<keyword evidence="1 11" id="KW-0004">4Fe-4S</keyword>
<sequence length="306" mass="34045">MKDLFGREIRGLRISLTQRCNLNCVYCHHEGESAATSEMTADEVIRILGVAKTVGVRRVKYTGGEPLLRKDLAEIVQRTLELEMDDVAITTNGSLLAKQAQALAGAGLKRMNISLPSINPCVYSSLTKGEIKDTFRGIALAKSLGMEIKINVVIMKGINESEVDELIDYSKGVGCSLQLIELEDLNLDRGFFNDHHIDLGSLEQRLESKADRIEERSGMNGRRRYIFGDSLVVEVVRATNNPHFCMGCTRLRLTSDGKLKPCLMRSDNLVDVLGPIRQGAPDRYLRTLFEKAIARRSPYYAGPSLQ</sequence>
<feature type="binding site" evidence="11">
    <location>
        <position position="114"/>
    </location>
    <ligand>
        <name>S-adenosyl-L-methionine</name>
        <dbReference type="ChEBI" id="CHEBI:59789"/>
    </ligand>
</feature>
<feature type="binding site" evidence="11">
    <location>
        <position position="60"/>
    </location>
    <ligand>
        <name>GTP</name>
        <dbReference type="ChEBI" id="CHEBI:37565"/>
    </ligand>
</feature>
<dbReference type="SFLD" id="SFLDG01383">
    <property type="entry name" value="cyclic_pyranopterin_phosphate"/>
    <property type="match status" value="1"/>
</dbReference>
<evidence type="ECO:0000256" key="6">
    <source>
        <dbReference type="ARBA" id="ARBA00023014"/>
    </source>
</evidence>
<dbReference type="SFLD" id="SFLDG01067">
    <property type="entry name" value="SPASM/twitch_domain_containing"/>
    <property type="match status" value="1"/>
</dbReference>
<comment type="caution">
    <text evidence="11">Lacks conserved residue(s) required for the propagation of feature annotation.</text>
</comment>
<dbReference type="InterPro" id="IPR040064">
    <property type="entry name" value="MoaA-like"/>
</dbReference>
<feature type="binding site" evidence="11">
    <location>
        <position position="64"/>
    </location>
    <ligand>
        <name>S-adenosyl-L-methionine</name>
        <dbReference type="ChEBI" id="CHEBI:59789"/>
    </ligand>
</feature>
<comment type="similarity">
    <text evidence="11">Belongs to the radical SAM superfamily. MoaA family.</text>
</comment>
<dbReference type="Gene3D" id="3.20.20.70">
    <property type="entry name" value="Aldolase class I"/>
    <property type="match status" value="1"/>
</dbReference>
<evidence type="ECO:0000313" key="13">
    <source>
        <dbReference type="EMBL" id="HFK19711.1"/>
    </source>
</evidence>
<dbReference type="GO" id="GO:0046872">
    <property type="term" value="F:metal ion binding"/>
    <property type="evidence" value="ECO:0007669"/>
    <property type="project" value="UniProtKB-KW"/>
</dbReference>
<dbReference type="PANTHER" id="PTHR22960:SF0">
    <property type="entry name" value="MOLYBDENUM COFACTOR BIOSYNTHESIS PROTEIN 1"/>
    <property type="match status" value="1"/>
</dbReference>
<feature type="binding site" evidence="11">
    <location>
        <begin position="250"/>
        <end position="252"/>
    </location>
    <ligand>
        <name>GTP</name>
        <dbReference type="ChEBI" id="CHEBI:37565"/>
    </ligand>
</feature>
<dbReference type="EC" id="4.1.99.22" evidence="11"/>
<name>A0A7C3IKI0_9CREN</name>
<dbReference type="PANTHER" id="PTHR22960">
    <property type="entry name" value="MOLYBDOPTERIN COFACTOR SYNTHESIS PROTEIN A"/>
    <property type="match status" value="1"/>
</dbReference>
<dbReference type="SFLD" id="SFLDG01386">
    <property type="entry name" value="main_SPASM_domain-containing"/>
    <property type="match status" value="1"/>
</dbReference>
<keyword evidence="5 11" id="KW-0408">Iron</keyword>
<dbReference type="SFLD" id="SFLDS00029">
    <property type="entry name" value="Radical_SAM"/>
    <property type="match status" value="1"/>
</dbReference>
<comment type="function">
    <text evidence="11">Catalyzes the cyclization of GTP to (8S)-3',8-cyclo-7,8-dihydroguanosine 5'-triphosphate.</text>
</comment>
<dbReference type="PROSITE" id="PS51918">
    <property type="entry name" value="RADICAL_SAM"/>
    <property type="match status" value="1"/>
</dbReference>
<dbReference type="GO" id="GO:0061798">
    <property type="term" value="F:GTP 3',8'-cyclase activity"/>
    <property type="evidence" value="ECO:0007669"/>
    <property type="project" value="UniProtKB-UniRule"/>
</dbReference>
<dbReference type="Pfam" id="PF06463">
    <property type="entry name" value="Mob_synth_C"/>
    <property type="match status" value="1"/>
</dbReference>
<keyword evidence="6 11" id="KW-0411">Iron-sulfur</keyword>
<evidence type="ECO:0000256" key="10">
    <source>
        <dbReference type="ARBA" id="ARBA00048697"/>
    </source>
</evidence>
<dbReference type="SMART" id="SM00729">
    <property type="entry name" value="Elp3"/>
    <property type="match status" value="1"/>
</dbReference>
<proteinExistence type="inferred from homology"/>
<feature type="binding site" evidence="11">
    <location>
        <position position="20"/>
    </location>
    <ligand>
        <name>[4Fe-4S] cluster</name>
        <dbReference type="ChEBI" id="CHEBI:49883"/>
        <label>1</label>
        <note>4Fe-4S-S-AdoMet</note>
    </ligand>
</feature>
<keyword evidence="7 11" id="KW-0342">GTP-binding</keyword>
<dbReference type="InterPro" id="IPR000385">
    <property type="entry name" value="MoaA_NifB_PqqE_Fe-S-bd_CS"/>
</dbReference>
<dbReference type="InterPro" id="IPR013485">
    <property type="entry name" value="MoaA_arc"/>
</dbReference>
<dbReference type="GO" id="GO:0006777">
    <property type="term" value="P:Mo-molybdopterin cofactor biosynthetic process"/>
    <property type="evidence" value="ECO:0007669"/>
    <property type="project" value="UniProtKB-UniRule"/>
</dbReference>